<evidence type="ECO:0000313" key="1">
    <source>
        <dbReference type="EMBL" id="CUE63801.1"/>
    </source>
</evidence>
<proteinExistence type="predicted"/>
<dbReference type="Proteomes" id="UP000051952">
    <property type="component" value="Unassembled WGS sequence"/>
</dbReference>
<accession>A0A0S4INB0</accession>
<sequence>MANVADIGPLVPLSARGYDDAIAESWKYEADPALRAPLHHLAGGVPRLLRLAFMKQPQNMSLASGSITALPRCLGVYSAAARAQYPVQPAWFPQAYTCLLASSTKAKVKGSDIIPVNPAWKKTNVSSGPAYALTYDEAAMMSMGTYNPQTNRFMVPPITLGDTEAEMRPGAPILPSQLHPFLSPDVIARYAAAHPVVVEHGPLFMKSFLYAAYARYLLAFWKDTRSAWVPLDKVFEGSIQPEQLAQIAASKGYEVNVSSGVKMSANGRAETNAATLCEDDAQGDAFLWCRQKAKRSEPFAAVVQILCQGLRERRPQLEHRNDLLVLTVVSQKNLPSTFPVEHAGDDIMINADAMSSLMIWPLTKKKTHD</sequence>
<dbReference type="VEuPathDB" id="TriTrypDB:BSAL_50315"/>
<keyword evidence="2" id="KW-1185">Reference proteome</keyword>
<protein>
    <submittedName>
        <fullName evidence="1">Bodo-specific multi-copy gene family, putative</fullName>
    </submittedName>
</protein>
<evidence type="ECO:0000313" key="2">
    <source>
        <dbReference type="Proteomes" id="UP000051952"/>
    </source>
</evidence>
<gene>
    <name evidence="1" type="ORF">BSAL_50315</name>
</gene>
<organism evidence="1 2">
    <name type="scientific">Bodo saltans</name>
    <name type="common">Flagellated protozoan</name>
    <dbReference type="NCBI Taxonomy" id="75058"/>
    <lineage>
        <taxon>Eukaryota</taxon>
        <taxon>Discoba</taxon>
        <taxon>Euglenozoa</taxon>
        <taxon>Kinetoplastea</taxon>
        <taxon>Metakinetoplastina</taxon>
        <taxon>Eubodonida</taxon>
        <taxon>Bodonidae</taxon>
        <taxon>Bodo</taxon>
    </lineage>
</organism>
<dbReference type="AlphaFoldDB" id="A0A0S4INB0"/>
<reference evidence="2" key="1">
    <citation type="submission" date="2015-09" db="EMBL/GenBank/DDBJ databases">
        <authorList>
            <consortium name="Pathogen Informatics"/>
        </authorList>
    </citation>
    <scope>NUCLEOTIDE SEQUENCE [LARGE SCALE GENOMIC DNA]</scope>
    <source>
        <strain evidence="2">Lake Konstanz</strain>
    </source>
</reference>
<name>A0A0S4INB0_BODSA</name>
<dbReference type="EMBL" id="CYKH01000039">
    <property type="protein sequence ID" value="CUE63801.1"/>
    <property type="molecule type" value="Genomic_DNA"/>
</dbReference>